<feature type="region of interest" description="Disordered" evidence="6">
    <location>
        <begin position="1"/>
        <end position="27"/>
    </location>
</feature>
<feature type="transmembrane region" description="Helical" evidence="7">
    <location>
        <begin position="105"/>
        <end position="125"/>
    </location>
</feature>
<dbReference type="GO" id="GO:0012505">
    <property type="term" value="C:endomembrane system"/>
    <property type="evidence" value="ECO:0007669"/>
    <property type="project" value="UniProtKB-SubCell"/>
</dbReference>
<gene>
    <name evidence="8" type="ORF">FOL47_005441</name>
</gene>
<evidence type="ECO:0000256" key="3">
    <source>
        <dbReference type="ARBA" id="ARBA00022692"/>
    </source>
</evidence>
<reference evidence="8 9" key="1">
    <citation type="submission" date="2020-04" db="EMBL/GenBank/DDBJ databases">
        <title>Perkinsus chesapeaki whole genome sequence.</title>
        <authorList>
            <person name="Bogema D.R."/>
        </authorList>
    </citation>
    <scope>NUCLEOTIDE SEQUENCE [LARGE SCALE GENOMIC DNA]</scope>
    <source>
        <strain evidence="8">ATCC PRA-425</strain>
    </source>
</reference>
<name>A0A7J6MZA2_PERCH</name>
<evidence type="ECO:0000256" key="6">
    <source>
        <dbReference type="SAM" id="MobiDB-lite"/>
    </source>
</evidence>
<dbReference type="Pfam" id="PF01988">
    <property type="entry name" value="VIT1"/>
    <property type="match status" value="1"/>
</dbReference>
<evidence type="ECO:0000256" key="1">
    <source>
        <dbReference type="ARBA" id="ARBA00004127"/>
    </source>
</evidence>
<feature type="transmembrane region" description="Helical" evidence="7">
    <location>
        <begin position="80"/>
        <end position="99"/>
    </location>
</feature>
<dbReference type="AlphaFoldDB" id="A0A7J6MZA2"/>
<evidence type="ECO:0000256" key="4">
    <source>
        <dbReference type="ARBA" id="ARBA00022989"/>
    </source>
</evidence>
<comment type="similarity">
    <text evidence="2">Belongs to the CCC1 family.</text>
</comment>
<evidence type="ECO:0000256" key="2">
    <source>
        <dbReference type="ARBA" id="ARBA00007049"/>
    </source>
</evidence>
<protein>
    <recommendedName>
        <fullName evidence="10">Vacuolar iron transporter 1</fullName>
    </recommendedName>
</protein>
<dbReference type="PANTHER" id="PTHR31851">
    <property type="entry name" value="FE(2+)/MN(2+) TRANSPORTER PCL1"/>
    <property type="match status" value="1"/>
</dbReference>
<accession>A0A7J6MZA2</accession>
<feature type="transmembrane region" description="Helical" evidence="7">
    <location>
        <begin position="243"/>
        <end position="263"/>
    </location>
</feature>
<sequence>MSNTHNHNPTPGGTSQPQSSYEALSENRVNSARQAFESLDKGASRNAHELFNSQISDELLAKMADHNEPEAAGSRYVKPMVFGGLDGISTMFALIAGSVGAQLTLAHMVAVGVGNLVAGAFGMGFGEYVSAKAESDVASKEQKREEWEVENYPEGEISEMVQLYRSRGISKEDAITVATTLSKYKDFWIEHMMLTELGMFPVDAEDSAVASGFAMFVSFMIFGSVPLLSYLLLIMLIKDLPVSGAFAGTVCTSLLTLFILGVVKSKVVNQNPIKGGLYMLLQGALSGAASFYLGDLIQRALEAAGVH</sequence>
<keyword evidence="9" id="KW-1185">Reference proteome</keyword>
<keyword evidence="4 7" id="KW-1133">Transmembrane helix</keyword>
<comment type="subcellular location">
    <subcellularLocation>
        <location evidence="1">Endomembrane system</location>
        <topology evidence="1">Multi-pass membrane protein</topology>
    </subcellularLocation>
</comment>
<evidence type="ECO:0000256" key="7">
    <source>
        <dbReference type="SAM" id="Phobius"/>
    </source>
</evidence>
<evidence type="ECO:0008006" key="10">
    <source>
        <dbReference type="Google" id="ProtNLM"/>
    </source>
</evidence>
<dbReference type="OrthoDB" id="73465at2759"/>
<dbReference type="GO" id="GO:0030026">
    <property type="term" value="P:intracellular manganese ion homeostasis"/>
    <property type="evidence" value="ECO:0007669"/>
    <property type="project" value="InterPro"/>
</dbReference>
<dbReference type="InterPro" id="IPR008217">
    <property type="entry name" value="Ccc1_fam"/>
</dbReference>
<evidence type="ECO:0000256" key="5">
    <source>
        <dbReference type="ARBA" id="ARBA00023136"/>
    </source>
</evidence>
<dbReference type="EMBL" id="JAAPAO010000030">
    <property type="protein sequence ID" value="KAF4676724.1"/>
    <property type="molecule type" value="Genomic_DNA"/>
</dbReference>
<keyword evidence="5 7" id="KW-0472">Membrane</keyword>
<proteinExistence type="inferred from homology"/>
<keyword evidence="3 7" id="KW-0812">Transmembrane</keyword>
<organism evidence="8 9">
    <name type="scientific">Perkinsus chesapeaki</name>
    <name type="common">Clam parasite</name>
    <name type="synonym">Perkinsus andrewsi</name>
    <dbReference type="NCBI Taxonomy" id="330153"/>
    <lineage>
        <taxon>Eukaryota</taxon>
        <taxon>Sar</taxon>
        <taxon>Alveolata</taxon>
        <taxon>Perkinsozoa</taxon>
        <taxon>Perkinsea</taxon>
        <taxon>Perkinsida</taxon>
        <taxon>Perkinsidae</taxon>
        <taxon>Perkinsus</taxon>
    </lineage>
</organism>
<dbReference type="Proteomes" id="UP000591131">
    <property type="component" value="Unassembled WGS sequence"/>
</dbReference>
<feature type="transmembrane region" description="Helical" evidence="7">
    <location>
        <begin position="275"/>
        <end position="293"/>
    </location>
</feature>
<evidence type="ECO:0000313" key="9">
    <source>
        <dbReference type="Proteomes" id="UP000591131"/>
    </source>
</evidence>
<feature type="transmembrane region" description="Helical" evidence="7">
    <location>
        <begin position="213"/>
        <end position="237"/>
    </location>
</feature>
<evidence type="ECO:0000313" key="8">
    <source>
        <dbReference type="EMBL" id="KAF4676724.1"/>
    </source>
</evidence>
<comment type="caution">
    <text evidence="8">The sequence shown here is derived from an EMBL/GenBank/DDBJ whole genome shotgun (WGS) entry which is preliminary data.</text>
</comment>
<dbReference type="GO" id="GO:0005384">
    <property type="term" value="F:manganese ion transmembrane transporter activity"/>
    <property type="evidence" value="ECO:0007669"/>
    <property type="project" value="InterPro"/>
</dbReference>